<feature type="transmembrane region" description="Helical" evidence="1">
    <location>
        <begin position="72"/>
        <end position="91"/>
    </location>
</feature>
<keyword evidence="1" id="KW-0812">Transmembrane</keyword>
<name>Q2V0R8_9VIRU</name>
<dbReference type="RefSeq" id="YP_446994.1">
    <property type="nucleotide sequence ID" value="NC_007679.1"/>
</dbReference>
<keyword evidence="1" id="KW-1133">Transmembrane helix</keyword>
<dbReference type="OrthoDB" id="20634at10239"/>
<sequence>MPLTAPPDYTHILPIAIVSIAVALSLYTITRNTLPHTGDNIHHFPHGGRYRDGTKSITYCPPQRNLSPFNSTGYSIIPTALAILLPAAIYLSSKCFNSRTHPHSCSHCQPNSATMRGTS</sequence>
<dbReference type="InterPro" id="IPR001896">
    <property type="entry name" value="Plant_vir_prot"/>
</dbReference>
<reference evidence="2" key="2">
    <citation type="submission" date="2010-08" db="EMBL/GenBank/DDBJ databases">
        <title>Molecular characterization of an isolate of Nerine virus X infecting African lily plant.</title>
        <authorList>
            <person name="Chiang F.L."/>
            <person name="Chen C.C."/>
            <person name="Chang C.A."/>
        </authorList>
    </citation>
    <scope>NUCLEOTIDE SEQUENCE</scope>
    <source>
        <strain evidence="2">AL-1</strain>
    </source>
</reference>
<keyword evidence="4" id="KW-1185">Reference proteome</keyword>
<dbReference type="EMBL" id="AB219105">
    <property type="protein sequence ID" value="BAE66617.1"/>
    <property type="molecule type" value="Genomic_RNA"/>
</dbReference>
<evidence type="ECO:0000313" key="3">
    <source>
        <dbReference type="EMBL" id="BAE66617.1"/>
    </source>
</evidence>
<dbReference type="Proteomes" id="UP000203501">
    <property type="component" value="Segment"/>
</dbReference>
<reference evidence="3 4" key="1">
    <citation type="journal article" date="2006" name="Arch. Virol.">
        <title>Complete nucleotide sequence of Nerine virus X (NVX-J) isolated from the African lily plant (Agapanthus campanulatus) in Japan.</title>
        <authorList>
            <person name="Fuji S."/>
            <person name="Shinoda K."/>
            <person name="Furuya H."/>
            <person name="Naito H."/>
            <person name="Fukumoto F."/>
        </authorList>
    </citation>
    <scope>NUCLEOTIDE SEQUENCE [LARGE SCALE GENOMIC DNA]</scope>
    <source>
        <strain evidence="3">J</strain>
    </source>
</reference>
<accession>Q2V0R8</accession>
<dbReference type="KEGG" id="vg:5142098"/>
<evidence type="ECO:0000313" key="2">
    <source>
        <dbReference type="EMBL" id="AEM23892.1"/>
    </source>
</evidence>
<dbReference type="GeneID" id="5142098"/>
<keyword evidence="1" id="KW-0472">Membrane</keyword>
<evidence type="ECO:0000256" key="1">
    <source>
        <dbReference type="SAM" id="Phobius"/>
    </source>
</evidence>
<feature type="transmembrane region" description="Helical" evidence="1">
    <location>
        <begin position="12"/>
        <end position="30"/>
    </location>
</feature>
<dbReference type="EMBL" id="HQ166713">
    <property type="protein sequence ID" value="AEM23892.1"/>
    <property type="molecule type" value="Genomic_RNA"/>
</dbReference>
<organism evidence="3 4">
    <name type="scientific">Nerine virus X</name>
    <dbReference type="NCBI Taxonomy" id="333348"/>
    <lineage>
        <taxon>Viruses</taxon>
        <taxon>Riboviria</taxon>
        <taxon>Orthornavirae</taxon>
        <taxon>Kitrinoviricota</taxon>
        <taxon>Alsuviricetes</taxon>
        <taxon>Tymovirales</taxon>
        <taxon>Alphaflexiviridae</taxon>
        <taxon>Potexvirus</taxon>
        <taxon>Potexvirus ecsnerinis</taxon>
    </lineage>
</organism>
<proteinExistence type="predicted"/>
<dbReference type="Pfam" id="PF01307">
    <property type="entry name" value="Plant_vir_prot"/>
    <property type="match status" value="1"/>
</dbReference>
<evidence type="ECO:0000313" key="4">
    <source>
        <dbReference type="Proteomes" id="UP000203501"/>
    </source>
</evidence>
<protein>
    <submittedName>
        <fullName evidence="3">Triple gene block protein 2</fullName>
    </submittedName>
</protein>